<organism evidence="1 2">
    <name type="scientific">Paenibacillus agri</name>
    <dbReference type="NCBI Taxonomy" id="2744309"/>
    <lineage>
        <taxon>Bacteria</taxon>
        <taxon>Bacillati</taxon>
        <taxon>Bacillota</taxon>
        <taxon>Bacilli</taxon>
        <taxon>Bacillales</taxon>
        <taxon>Paenibacillaceae</taxon>
        <taxon>Paenibacillus</taxon>
    </lineage>
</organism>
<comment type="caution">
    <text evidence="1">The sequence shown here is derived from an EMBL/GenBank/DDBJ whole genome shotgun (WGS) entry which is preliminary data.</text>
</comment>
<dbReference type="EMBL" id="JABWCS010000216">
    <property type="protein sequence ID" value="NUU62772.1"/>
    <property type="molecule type" value="Genomic_DNA"/>
</dbReference>
<sequence>MEKKTKLGHFSGSVLIAKQGEVILNKGYGMANLKHEINNTPQTNSDLALQANPLLSLQFYCYKNKDS</sequence>
<dbReference type="InterPro" id="IPR012338">
    <property type="entry name" value="Beta-lactam/transpept-like"/>
</dbReference>
<dbReference type="RefSeq" id="WP_175373222.1">
    <property type="nucleotide sequence ID" value="NZ_JABWCS010000216.1"/>
</dbReference>
<dbReference type="SUPFAM" id="SSF56601">
    <property type="entry name" value="beta-lactamase/transpeptidase-like"/>
    <property type="match status" value="1"/>
</dbReference>
<reference evidence="1" key="1">
    <citation type="submission" date="2020-06" db="EMBL/GenBank/DDBJ databases">
        <title>Paenibacillus sp. nov., isolated from soil.</title>
        <authorList>
            <person name="Seo Y.L."/>
        </authorList>
    </citation>
    <scope>NUCLEOTIDE SEQUENCE [LARGE SCALE GENOMIC DNA]</scope>
    <source>
        <strain evidence="1">JW14</strain>
    </source>
</reference>
<evidence type="ECO:0000313" key="2">
    <source>
        <dbReference type="Proteomes" id="UP000564806"/>
    </source>
</evidence>
<accession>A0A850EVA6</accession>
<name>A0A850EVA6_9BACL</name>
<dbReference type="AlphaFoldDB" id="A0A850EVA6"/>
<keyword evidence="2" id="KW-1185">Reference proteome</keyword>
<dbReference type="Gene3D" id="3.40.710.10">
    <property type="entry name" value="DD-peptidase/beta-lactamase superfamily"/>
    <property type="match status" value="1"/>
</dbReference>
<evidence type="ECO:0000313" key="1">
    <source>
        <dbReference type="EMBL" id="NUU62772.1"/>
    </source>
</evidence>
<gene>
    <name evidence="1" type="ORF">HPT30_20710</name>
</gene>
<proteinExistence type="predicted"/>
<dbReference type="Proteomes" id="UP000564806">
    <property type="component" value="Unassembled WGS sequence"/>
</dbReference>
<protein>
    <submittedName>
        <fullName evidence="1">Uncharacterized protein</fullName>
    </submittedName>
</protein>